<keyword evidence="2" id="KW-1185">Reference proteome</keyword>
<evidence type="ECO:0000313" key="2">
    <source>
        <dbReference type="Proteomes" id="UP001165960"/>
    </source>
</evidence>
<gene>
    <name evidence="1" type="ORF">DSO57_1022582</name>
</gene>
<proteinExistence type="predicted"/>
<evidence type="ECO:0000313" key="1">
    <source>
        <dbReference type="EMBL" id="KAJ9072878.1"/>
    </source>
</evidence>
<dbReference type="EMBL" id="QTSX02002954">
    <property type="protein sequence ID" value="KAJ9072878.1"/>
    <property type="molecule type" value="Genomic_DNA"/>
</dbReference>
<comment type="caution">
    <text evidence="1">The sequence shown here is derived from an EMBL/GenBank/DDBJ whole genome shotgun (WGS) entry which is preliminary data.</text>
</comment>
<sequence length="194" mass="22019">MGQPKTWPDTKVIYTPKYRFINKHTQKAFEEACKKAQETIKAPCPKSLDVLAYQPESISNRVKIRSLRDFPKHPAFPFYGLFSNRSIPPNSLIIKYTGLVTPSLEYDLDSDYALSFLGVFAVDASKFGNEGRFVNDYRGVASKPNVAFKEFFDLNTSQLSIGIFSLKDPIPSDSELLINYGKSFWKQRGLLKDS</sequence>
<protein>
    <submittedName>
        <fullName evidence="1">Uncharacterized protein</fullName>
    </submittedName>
</protein>
<dbReference type="Proteomes" id="UP001165960">
    <property type="component" value="Unassembled WGS sequence"/>
</dbReference>
<reference evidence="1" key="1">
    <citation type="submission" date="2022-04" db="EMBL/GenBank/DDBJ databases">
        <title>Genome of the entomopathogenic fungus Entomophthora muscae.</title>
        <authorList>
            <person name="Elya C."/>
            <person name="Lovett B.R."/>
            <person name="Lee E."/>
            <person name="Macias A.M."/>
            <person name="Hajek A.E."/>
            <person name="De Bivort B.L."/>
            <person name="Kasson M.T."/>
            <person name="De Fine Licht H.H."/>
            <person name="Stajich J.E."/>
        </authorList>
    </citation>
    <scope>NUCLEOTIDE SEQUENCE</scope>
    <source>
        <strain evidence="1">Berkeley</strain>
    </source>
</reference>
<name>A0ACC2TDY4_9FUNG</name>
<organism evidence="1 2">
    <name type="scientific">Entomophthora muscae</name>
    <dbReference type="NCBI Taxonomy" id="34485"/>
    <lineage>
        <taxon>Eukaryota</taxon>
        <taxon>Fungi</taxon>
        <taxon>Fungi incertae sedis</taxon>
        <taxon>Zoopagomycota</taxon>
        <taxon>Entomophthoromycotina</taxon>
        <taxon>Entomophthoromycetes</taxon>
        <taxon>Entomophthorales</taxon>
        <taxon>Entomophthoraceae</taxon>
        <taxon>Entomophthora</taxon>
    </lineage>
</organism>
<accession>A0ACC2TDY4</accession>